<organism evidence="10 11">
    <name type="scientific">Camelina sativa</name>
    <name type="common">False flax</name>
    <name type="synonym">Myagrum sativum</name>
    <dbReference type="NCBI Taxonomy" id="90675"/>
    <lineage>
        <taxon>Eukaryota</taxon>
        <taxon>Viridiplantae</taxon>
        <taxon>Streptophyta</taxon>
        <taxon>Embryophyta</taxon>
        <taxon>Tracheophyta</taxon>
        <taxon>Spermatophyta</taxon>
        <taxon>Magnoliopsida</taxon>
        <taxon>eudicotyledons</taxon>
        <taxon>Gunneridae</taxon>
        <taxon>Pentapetalae</taxon>
        <taxon>rosids</taxon>
        <taxon>malvids</taxon>
        <taxon>Brassicales</taxon>
        <taxon>Brassicaceae</taxon>
        <taxon>Camelineae</taxon>
        <taxon>Camelina</taxon>
    </lineage>
</organism>
<keyword evidence="10" id="KW-1185">Reference proteome</keyword>
<evidence type="ECO:0000313" key="11">
    <source>
        <dbReference type="RefSeq" id="XP_010506906.1"/>
    </source>
</evidence>
<evidence type="ECO:0000256" key="1">
    <source>
        <dbReference type="ARBA" id="ARBA00004132"/>
    </source>
</evidence>
<sequence length="321" mass="36675">MKLWRRASGAIKDKLSLITAADENFTAAIIKATSHNDLSMDNENVQFIYRYIQSNPSSFKPIIRAITLRVERTSNWTVALKCLMLLHGLFFTGIKAVDSIGRLPFDLSGFGKRKSRFSRTGRFNIFVRAYFLFLDERSILFFNKNTIRLEIIVKMQRIVDSLMRIKPVGETPLVIEAMEYVISEVFEINDHICRGFAGFLSQVQCNTLEISSAEAELAMMIVAKSLSQREELVKYLEFCRGFGVTNAEEITSFVGVTESQVILLDKLLRMAPELDRKAAKVRPVTAEDMVEVDLVTSEEWRYSERFKISDDDNSQSDLISF</sequence>
<reference evidence="10" key="1">
    <citation type="journal article" date="2014" name="Nat. Commun.">
        <title>The emerging biofuel crop Camelina sativa retains a highly undifferentiated hexaploid genome structure.</title>
        <authorList>
            <person name="Kagale S."/>
            <person name="Koh C."/>
            <person name="Nixon J."/>
            <person name="Bollina V."/>
            <person name="Clarke W.E."/>
            <person name="Tuteja R."/>
            <person name="Spillane C."/>
            <person name="Robinson S.J."/>
            <person name="Links M.G."/>
            <person name="Clarke C."/>
            <person name="Higgins E.E."/>
            <person name="Huebert T."/>
            <person name="Sharpe A.G."/>
            <person name="Parkin I.A."/>
        </authorList>
    </citation>
    <scope>NUCLEOTIDE SEQUENCE [LARGE SCALE GENOMIC DNA]</scope>
    <source>
        <strain evidence="10">cv. DH55</strain>
    </source>
</reference>
<keyword evidence="4" id="KW-0254">Endocytosis</keyword>
<dbReference type="InterPro" id="IPR008942">
    <property type="entry name" value="ENTH_VHS"/>
</dbReference>
<feature type="domain" description="ENTH" evidence="9">
    <location>
        <begin position="17"/>
        <end position="148"/>
    </location>
</feature>
<dbReference type="InterPro" id="IPR013809">
    <property type="entry name" value="ENTH"/>
</dbReference>
<keyword evidence="7" id="KW-0168">Coated pit</keyword>
<dbReference type="RefSeq" id="XP_010506906.1">
    <property type="nucleotide sequence ID" value="XM_010508604.2"/>
</dbReference>
<evidence type="ECO:0000256" key="2">
    <source>
        <dbReference type="ARBA" id="ARBA00004555"/>
    </source>
</evidence>
<evidence type="ECO:0000256" key="7">
    <source>
        <dbReference type="ARBA" id="ARBA00023176"/>
    </source>
</evidence>
<evidence type="ECO:0000313" key="10">
    <source>
        <dbReference type="Proteomes" id="UP000694864"/>
    </source>
</evidence>
<dbReference type="Gene3D" id="1.25.40.90">
    <property type="match status" value="1"/>
</dbReference>
<accession>A0ABM0YWI6</accession>
<keyword evidence="8" id="KW-0968">Cytoplasmic vesicle</keyword>
<proteinExistence type="predicted"/>
<evidence type="ECO:0000259" key="9">
    <source>
        <dbReference type="PROSITE" id="PS50942"/>
    </source>
</evidence>
<dbReference type="SUPFAM" id="SSF89009">
    <property type="entry name" value="GAT-like domain"/>
    <property type="match status" value="1"/>
</dbReference>
<name>A0ABM0YWI6_CAMSA</name>
<dbReference type="GeneID" id="104783447"/>
<dbReference type="PROSITE" id="PS50942">
    <property type="entry name" value="ENTH"/>
    <property type="match status" value="1"/>
</dbReference>
<evidence type="ECO:0000256" key="6">
    <source>
        <dbReference type="ARBA" id="ARBA00023136"/>
    </source>
</evidence>
<dbReference type="PANTHER" id="PTHR22951">
    <property type="entry name" value="CLATHRIN ASSEMBLY PROTEIN"/>
    <property type="match status" value="1"/>
</dbReference>
<keyword evidence="6" id="KW-0472">Membrane</keyword>
<evidence type="ECO:0000256" key="8">
    <source>
        <dbReference type="ARBA" id="ARBA00023329"/>
    </source>
</evidence>
<dbReference type="Pfam" id="PF07651">
    <property type="entry name" value="ANTH"/>
    <property type="match status" value="2"/>
</dbReference>
<dbReference type="InterPro" id="IPR045192">
    <property type="entry name" value="AP180-like"/>
</dbReference>
<protein>
    <submittedName>
        <fullName evidence="11">Clathrin assembly protein At2g01920</fullName>
    </submittedName>
</protein>
<evidence type="ECO:0000256" key="4">
    <source>
        <dbReference type="ARBA" id="ARBA00022583"/>
    </source>
</evidence>
<dbReference type="Gene3D" id="1.20.58.150">
    <property type="entry name" value="ANTH domain"/>
    <property type="match status" value="1"/>
</dbReference>
<dbReference type="InterPro" id="IPR014712">
    <property type="entry name" value="ANTH_dom_sf"/>
</dbReference>
<evidence type="ECO:0000256" key="5">
    <source>
        <dbReference type="ARBA" id="ARBA00023034"/>
    </source>
</evidence>
<dbReference type="InterPro" id="IPR048050">
    <property type="entry name" value="ANTH_N_plant"/>
</dbReference>
<dbReference type="CDD" id="cd16987">
    <property type="entry name" value="ANTH_N_AP180_plant"/>
    <property type="match status" value="1"/>
</dbReference>
<keyword evidence="5" id="KW-0333">Golgi apparatus</keyword>
<dbReference type="SUPFAM" id="SSF48464">
    <property type="entry name" value="ENTH/VHS domain"/>
    <property type="match status" value="1"/>
</dbReference>
<comment type="subcellular location">
    <subcellularLocation>
        <location evidence="1">Cytoplasmic vesicle</location>
        <location evidence="1">Clathrin-coated vesicle</location>
    </subcellularLocation>
    <subcellularLocation>
        <location evidence="2">Golgi apparatus</location>
    </subcellularLocation>
    <subcellularLocation>
        <location evidence="3">Membrane</location>
        <location evidence="3">Clathrin-coated pit</location>
    </subcellularLocation>
</comment>
<dbReference type="Proteomes" id="UP000694864">
    <property type="component" value="Chromosome 4"/>
</dbReference>
<gene>
    <name evidence="11" type="primary">LOC104783447</name>
</gene>
<evidence type="ECO:0000256" key="3">
    <source>
        <dbReference type="ARBA" id="ARBA00004600"/>
    </source>
</evidence>
<dbReference type="InterPro" id="IPR011417">
    <property type="entry name" value="ANTH_dom"/>
</dbReference>
<reference evidence="11" key="2">
    <citation type="submission" date="2025-08" db="UniProtKB">
        <authorList>
            <consortium name="RefSeq"/>
        </authorList>
    </citation>
    <scope>IDENTIFICATION</scope>
    <source>
        <tissue evidence="11">Leaf</tissue>
    </source>
</reference>
<dbReference type="PANTHER" id="PTHR22951:SF78">
    <property type="entry name" value="ENTH DOMAIN-CONTAINING PROTEIN"/>
    <property type="match status" value="1"/>
</dbReference>